<dbReference type="AlphaFoldDB" id="A0A972GJD7"/>
<comment type="caution">
    <text evidence="1">The sequence shown here is derived from an EMBL/GenBank/DDBJ whole genome shotgun (WGS) entry which is preliminary data.</text>
</comment>
<dbReference type="InterPro" id="IPR036397">
    <property type="entry name" value="RNaseH_sf"/>
</dbReference>
<dbReference type="GO" id="GO:0003676">
    <property type="term" value="F:nucleic acid binding"/>
    <property type="evidence" value="ECO:0007669"/>
    <property type="project" value="InterPro"/>
</dbReference>
<reference evidence="1" key="1">
    <citation type="submission" date="2019-10" db="EMBL/GenBank/DDBJ databases">
        <title>Description of Paenibacillus glebae sp. nov.</title>
        <authorList>
            <person name="Carlier A."/>
            <person name="Qi S."/>
        </authorList>
    </citation>
    <scope>NUCLEOTIDE SEQUENCE</scope>
    <source>
        <strain evidence="1">LMG 31456</strain>
    </source>
</reference>
<organism evidence="1 2">
    <name type="scientific">Paenibacillus foliorum</name>
    <dbReference type="NCBI Taxonomy" id="2654974"/>
    <lineage>
        <taxon>Bacteria</taxon>
        <taxon>Bacillati</taxon>
        <taxon>Bacillota</taxon>
        <taxon>Bacilli</taxon>
        <taxon>Bacillales</taxon>
        <taxon>Paenibacillaceae</taxon>
        <taxon>Paenibacillus</taxon>
    </lineage>
</organism>
<evidence type="ECO:0000313" key="2">
    <source>
        <dbReference type="Proteomes" id="UP000641588"/>
    </source>
</evidence>
<dbReference type="Gene3D" id="3.30.420.10">
    <property type="entry name" value="Ribonuclease H-like superfamily/Ribonuclease H"/>
    <property type="match status" value="1"/>
</dbReference>
<keyword evidence="2" id="KW-1185">Reference proteome</keyword>
<evidence type="ECO:0000313" key="1">
    <source>
        <dbReference type="EMBL" id="NOU91886.1"/>
    </source>
</evidence>
<protein>
    <recommendedName>
        <fullName evidence="3">Integrase catalytic domain-containing protein</fullName>
    </recommendedName>
</protein>
<evidence type="ECO:0008006" key="3">
    <source>
        <dbReference type="Google" id="ProtNLM"/>
    </source>
</evidence>
<proteinExistence type="predicted"/>
<gene>
    <name evidence="1" type="ORF">GC093_01350</name>
</gene>
<name>A0A972GJD7_9BACL</name>
<dbReference type="EMBL" id="WHOD01000005">
    <property type="protein sequence ID" value="NOU91886.1"/>
    <property type="molecule type" value="Genomic_DNA"/>
</dbReference>
<sequence length="690" mass="79019">MLIDFKYGTQFRIGTNIYEVLRHRDDDVELLNITHDTKELLSLNEILSAYNEKRLIILHEGQDSGVIEYSTKDYTDVQIDIMEKRYKAIEPIIERKIRPSQIKAYTENYPEELKPNGSISPASIYRWLDLWYKRENKFDLIPQTRGPKDHRVSTEVMTEVSRIIFKYGRKAEYVTIKDEYDVLDAGIKNINLTREAHEQLEIISESTYRRIRKETVDTYERDKEHMGANQADLKHNGVHSNTRATRPLECMECDWTPIDCLIVDFELDELFRPVLMYGMDQAVGEPMGLNIIFKKEPDAGDWKQLILHCILPKTGFKELYPRVEKNWTAYGVPQSILLDNAKVNDAKEVEEVCSALRIGLRYCEVASGHQKGSVEQALGNLNHKAFQGLVGSLFSNPTERGQYDSAAKAVVDIKGLYHIAHIAIVDMVANNFNRGQNIQGVPEHLWAKGLKEMKIHPQLPANRQYLELLFSSNCDTRTVGPRGILLMGHYFFSDELNELRKRLEREGRSREVLIRYGSDLRVIYVKDEFNKRYIEAFIKSGGLERKKMDKNHLIHAELLAYLTNKDGSAYNDYDSSLQGRARLNIEEIQQECKLEYQGIRRRKRREAAANETVASAIKGVPIKQLPGLAEAMNISILNPEENSGGIKPSKSVNNQDETIIEKPEPGALQVGNVDLDKIADSWGSGQKEIS</sequence>
<dbReference type="Proteomes" id="UP000641588">
    <property type="component" value="Unassembled WGS sequence"/>
</dbReference>
<dbReference type="RefSeq" id="WP_171650063.1">
    <property type="nucleotide sequence ID" value="NZ_WHOD01000005.1"/>
</dbReference>
<accession>A0A972GJD7</accession>